<name>A0A151P8S4_ALLMI</name>
<evidence type="ECO:0000313" key="2">
    <source>
        <dbReference type="EMBL" id="KYO45491.1"/>
    </source>
</evidence>
<dbReference type="EMBL" id="AKHW03000563">
    <property type="protein sequence ID" value="KYO45491.1"/>
    <property type="molecule type" value="Genomic_DNA"/>
</dbReference>
<protein>
    <submittedName>
        <fullName evidence="2">Uncharacterized protein</fullName>
    </submittedName>
</protein>
<proteinExistence type="predicted"/>
<evidence type="ECO:0000256" key="1">
    <source>
        <dbReference type="SAM" id="MobiDB-lite"/>
    </source>
</evidence>
<dbReference type="AlphaFoldDB" id="A0A151P8S4"/>
<feature type="compositionally biased region" description="Polar residues" evidence="1">
    <location>
        <begin position="16"/>
        <end position="28"/>
    </location>
</feature>
<sequence length="186" mass="19648">MCPWSLAKAKLEADDTTGSQTTPLQPGTDSEHWECLPHPSGLAAAQGGDPPATGEEAAARMLPPLTSVHRMCCLYQWCTQDSILLLDQLVTVLDEKLVDSWAWLAEAQDQQGTMVAQVVVVVTDEDQQIRNTVLALAVSFVPPNVLPVSCSPVAPGSQLEPSTKPPVGLGGSAVLPALARVPYPSS</sequence>
<dbReference type="Proteomes" id="UP000050525">
    <property type="component" value="Unassembled WGS sequence"/>
</dbReference>
<gene>
    <name evidence="2" type="ORF">Y1Q_0015150</name>
</gene>
<comment type="caution">
    <text evidence="2">The sequence shown here is derived from an EMBL/GenBank/DDBJ whole genome shotgun (WGS) entry which is preliminary data.</text>
</comment>
<accession>A0A151P8S4</accession>
<reference evidence="2 3" key="1">
    <citation type="journal article" date="2012" name="Genome Biol.">
        <title>Sequencing three crocodilian genomes to illuminate the evolution of archosaurs and amniotes.</title>
        <authorList>
            <person name="St John J.A."/>
            <person name="Braun E.L."/>
            <person name="Isberg S.R."/>
            <person name="Miles L.G."/>
            <person name="Chong A.Y."/>
            <person name="Gongora J."/>
            <person name="Dalzell P."/>
            <person name="Moran C."/>
            <person name="Bed'hom B."/>
            <person name="Abzhanov A."/>
            <person name="Burgess S.C."/>
            <person name="Cooksey A.M."/>
            <person name="Castoe T.A."/>
            <person name="Crawford N.G."/>
            <person name="Densmore L.D."/>
            <person name="Drew J.C."/>
            <person name="Edwards S.V."/>
            <person name="Faircloth B.C."/>
            <person name="Fujita M.K."/>
            <person name="Greenwold M.J."/>
            <person name="Hoffmann F.G."/>
            <person name="Howard J.M."/>
            <person name="Iguchi T."/>
            <person name="Janes D.E."/>
            <person name="Khan S.Y."/>
            <person name="Kohno S."/>
            <person name="de Koning A.J."/>
            <person name="Lance S.L."/>
            <person name="McCarthy F.M."/>
            <person name="McCormack J.E."/>
            <person name="Merchant M.E."/>
            <person name="Peterson D.G."/>
            <person name="Pollock D.D."/>
            <person name="Pourmand N."/>
            <person name="Raney B.J."/>
            <person name="Roessler K.A."/>
            <person name="Sanford J.R."/>
            <person name="Sawyer R.H."/>
            <person name="Schmidt C.J."/>
            <person name="Triplett E.W."/>
            <person name="Tuberville T.D."/>
            <person name="Venegas-Anaya M."/>
            <person name="Howard J.T."/>
            <person name="Jarvis E.D."/>
            <person name="Guillette L.J.Jr."/>
            <person name="Glenn T.C."/>
            <person name="Green R.E."/>
            <person name="Ray D.A."/>
        </authorList>
    </citation>
    <scope>NUCLEOTIDE SEQUENCE [LARGE SCALE GENOMIC DNA]</scope>
    <source>
        <strain evidence="2">KSC_2009_1</strain>
    </source>
</reference>
<organism evidence="2 3">
    <name type="scientific">Alligator mississippiensis</name>
    <name type="common">American alligator</name>
    <dbReference type="NCBI Taxonomy" id="8496"/>
    <lineage>
        <taxon>Eukaryota</taxon>
        <taxon>Metazoa</taxon>
        <taxon>Chordata</taxon>
        <taxon>Craniata</taxon>
        <taxon>Vertebrata</taxon>
        <taxon>Euteleostomi</taxon>
        <taxon>Archelosauria</taxon>
        <taxon>Archosauria</taxon>
        <taxon>Crocodylia</taxon>
        <taxon>Alligatoridae</taxon>
        <taxon>Alligatorinae</taxon>
        <taxon>Alligator</taxon>
    </lineage>
</organism>
<evidence type="ECO:0000313" key="3">
    <source>
        <dbReference type="Proteomes" id="UP000050525"/>
    </source>
</evidence>
<keyword evidence="3" id="KW-1185">Reference proteome</keyword>
<feature type="region of interest" description="Disordered" evidence="1">
    <location>
        <begin position="10"/>
        <end position="32"/>
    </location>
</feature>